<comment type="caution">
    <text evidence="1">The sequence shown here is derived from an EMBL/GenBank/DDBJ whole genome shotgun (WGS) entry which is preliminary data.</text>
</comment>
<proteinExistence type="predicted"/>
<reference evidence="1" key="1">
    <citation type="journal article" date="2021" name="New Phytol.">
        <title>Evolutionary innovations through gain and loss of genes in the ectomycorrhizal Boletales.</title>
        <authorList>
            <person name="Wu G."/>
            <person name="Miyauchi S."/>
            <person name="Morin E."/>
            <person name="Kuo A."/>
            <person name="Drula E."/>
            <person name="Varga T."/>
            <person name="Kohler A."/>
            <person name="Feng B."/>
            <person name="Cao Y."/>
            <person name="Lipzen A."/>
            <person name="Daum C."/>
            <person name="Hundley H."/>
            <person name="Pangilinan J."/>
            <person name="Johnson J."/>
            <person name="Barry K."/>
            <person name="LaButti K."/>
            <person name="Ng V."/>
            <person name="Ahrendt S."/>
            <person name="Min B."/>
            <person name="Choi I.G."/>
            <person name="Park H."/>
            <person name="Plett J.M."/>
            <person name="Magnuson J."/>
            <person name="Spatafora J.W."/>
            <person name="Nagy L.G."/>
            <person name="Henrissat B."/>
            <person name="Grigoriev I.V."/>
            <person name="Yang Z.L."/>
            <person name="Xu J."/>
            <person name="Martin F.M."/>
        </authorList>
    </citation>
    <scope>NUCLEOTIDE SEQUENCE</scope>
    <source>
        <strain evidence="1">ATCC 28755</strain>
    </source>
</reference>
<keyword evidence="2" id="KW-1185">Reference proteome</keyword>
<dbReference type="Proteomes" id="UP000790377">
    <property type="component" value="Unassembled WGS sequence"/>
</dbReference>
<feature type="non-terminal residue" evidence="1">
    <location>
        <position position="1"/>
    </location>
</feature>
<dbReference type="EMBL" id="MU268012">
    <property type="protein sequence ID" value="KAH7906486.1"/>
    <property type="molecule type" value="Genomic_DNA"/>
</dbReference>
<name>A0ACB7ZZD3_9AGAM</name>
<accession>A0ACB7ZZD3</accession>
<organism evidence="1 2">
    <name type="scientific">Hygrophoropsis aurantiaca</name>
    <dbReference type="NCBI Taxonomy" id="72124"/>
    <lineage>
        <taxon>Eukaryota</taxon>
        <taxon>Fungi</taxon>
        <taxon>Dikarya</taxon>
        <taxon>Basidiomycota</taxon>
        <taxon>Agaricomycotina</taxon>
        <taxon>Agaricomycetes</taxon>
        <taxon>Agaricomycetidae</taxon>
        <taxon>Boletales</taxon>
        <taxon>Coniophorineae</taxon>
        <taxon>Hygrophoropsidaceae</taxon>
        <taxon>Hygrophoropsis</taxon>
    </lineage>
</organism>
<sequence length="148" mass="16208">LPAGAPPPNQPTPNATPRHDDFWDTSDTDLPITVHPPTSNIPRAQPTATNPLTPHDAAEETHPPTSHNGPLDHLLKQLSHLVQWTHRKTGDDRDASHKMQLGYPRPVLSLPTNVPDMRPSTKLPQTPTPRVVKVSAAHGFNQAPKSDR</sequence>
<gene>
    <name evidence="1" type="ORF">BJ138DRAFT_1105099</name>
</gene>
<protein>
    <submittedName>
        <fullName evidence="1">Uncharacterized protein</fullName>
    </submittedName>
</protein>
<evidence type="ECO:0000313" key="1">
    <source>
        <dbReference type="EMBL" id="KAH7906486.1"/>
    </source>
</evidence>
<evidence type="ECO:0000313" key="2">
    <source>
        <dbReference type="Proteomes" id="UP000790377"/>
    </source>
</evidence>